<organism evidence="9">
    <name type="scientific">Podoviridae sp. ctlpi2</name>
    <dbReference type="NCBI Taxonomy" id="2826574"/>
    <lineage>
        <taxon>Viruses</taxon>
        <taxon>Duplodnaviria</taxon>
        <taxon>Heunggongvirae</taxon>
        <taxon>Uroviricota</taxon>
        <taxon>Caudoviricetes</taxon>
    </lineage>
</organism>
<keyword evidence="4" id="KW-0573">Peptidoglycan synthesis</keyword>
<feature type="compositionally biased region" description="Gly residues" evidence="7">
    <location>
        <begin position="801"/>
        <end position="822"/>
    </location>
</feature>
<feature type="compositionally biased region" description="Acidic residues" evidence="7">
    <location>
        <begin position="2521"/>
        <end position="2533"/>
    </location>
</feature>
<feature type="region of interest" description="Disordered" evidence="7">
    <location>
        <begin position="762"/>
        <end position="845"/>
    </location>
</feature>
<feature type="compositionally biased region" description="Basic and acidic residues" evidence="7">
    <location>
        <begin position="93"/>
        <end position="111"/>
    </location>
</feature>
<keyword evidence="5" id="KW-0961">Cell wall biogenesis/degradation</keyword>
<dbReference type="PANTHER" id="PTHR34491:SF74">
    <property type="entry name" value="DUF4456 DOMAIN-CONTAINING PROTEIN"/>
    <property type="match status" value="1"/>
</dbReference>
<feature type="compositionally biased region" description="Basic and acidic residues" evidence="7">
    <location>
        <begin position="2503"/>
        <end position="2513"/>
    </location>
</feature>
<feature type="compositionally biased region" description="Polar residues" evidence="7">
    <location>
        <begin position="2475"/>
        <end position="2499"/>
    </location>
</feature>
<dbReference type="SUPFAM" id="SSF141523">
    <property type="entry name" value="L,D-transpeptidase catalytic domain-like"/>
    <property type="match status" value="1"/>
</dbReference>
<feature type="domain" description="L,D-TPase catalytic" evidence="8">
    <location>
        <begin position="2827"/>
        <end position="2958"/>
    </location>
</feature>
<feature type="compositionally biased region" description="Low complexity" evidence="7">
    <location>
        <begin position="1149"/>
        <end position="1168"/>
    </location>
</feature>
<evidence type="ECO:0000313" key="9">
    <source>
        <dbReference type="EMBL" id="DAD83088.1"/>
    </source>
</evidence>
<feature type="compositionally biased region" description="Basic and acidic residues" evidence="7">
    <location>
        <begin position="2561"/>
        <end position="2570"/>
    </location>
</feature>
<dbReference type="InterPro" id="IPR038063">
    <property type="entry name" value="Transpep_catalytic_dom"/>
</dbReference>
<feature type="region of interest" description="Disordered" evidence="7">
    <location>
        <begin position="1144"/>
        <end position="1168"/>
    </location>
</feature>
<reference evidence="9" key="1">
    <citation type="journal article" date="2021" name="Proc. Natl. Acad. Sci. U.S.A.">
        <title>A Catalog of Tens of Thousands of Viruses from Human Metagenomes Reveals Hidden Associations with Chronic Diseases.</title>
        <authorList>
            <person name="Tisza M.J."/>
            <person name="Buck C.B."/>
        </authorList>
    </citation>
    <scope>NUCLEOTIDE SEQUENCE</scope>
    <source>
        <strain evidence="9">Ctlpi2</strain>
    </source>
</reference>
<feature type="compositionally biased region" description="Basic and acidic residues" evidence="7">
    <location>
        <begin position="1833"/>
        <end position="1843"/>
    </location>
</feature>
<name>A0A8S5MLI3_9CAUD</name>
<dbReference type="InterPro" id="IPR005490">
    <property type="entry name" value="LD_TPept_cat_dom"/>
</dbReference>
<dbReference type="Gene3D" id="3.90.228.10">
    <property type="match status" value="1"/>
</dbReference>
<proteinExistence type="predicted"/>
<evidence type="ECO:0000256" key="6">
    <source>
        <dbReference type="SAM" id="Coils"/>
    </source>
</evidence>
<dbReference type="Gene3D" id="2.40.440.10">
    <property type="entry name" value="L,D-transpeptidase catalytic domain-like"/>
    <property type="match status" value="1"/>
</dbReference>
<dbReference type="CDD" id="cd16913">
    <property type="entry name" value="YkuD_like"/>
    <property type="match status" value="1"/>
</dbReference>
<keyword evidence="3" id="KW-0133">Cell shape</keyword>
<feature type="region of interest" description="Disordered" evidence="7">
    <location>
        <begin position="1641"/>
        <end position="1701"/>
    </location>
</feature>
<evidence type="ECO:0000256" key="5">
    <source>
        <dbReference type="ARBA" id="ARBA00023316"/>
    </source>
</evidence>
<dbReference type="InterPro" id="IPR040561">
    <property type="entry name" value="LPD38"/>
</dbReference>
<evidence type="ECO:0000256" key="2">
    <source>
        <dbReference type="ARBA" id="ARBA00022679"/>
    </source>
</evidence>
<feature type="compositionally biased region" description="Low complexity" evidence="7">
    <location>
        <begin position="887"/>
        <end position="896"/>
    </location>
</feature>
<dbReference type="PROSITE" id="PS52029">
    <property type="entry name" value="LD_TPASE"/>
    <property type="match status" value="1"/>
</dbReference>
<feature type="region of interest" description="Disordered" evidence="7">
    <location>
        <begin position="887"/>
        <end position="950"/>
    </location>
</feature>
<dbReference type="GO" id="GO:0016740">
    <property type="term" value="F:transferase activity"/>
    <property type="evidence" value="ECO:0007669"/>
    <property type="project" value="UniProtKB-KW"/>
</dbReference>
<feature type="compositionally biased region" description="Polar residues" evidence="7">
    <location>
        <begin position="1657"/>
        <end position="1669"/>
    </location>
</feature>
<feature type="compositionally biased region" description="Low complexity" evidence="7">
    <location>
        <begin position="2546"/>
        <end position="2560"/>
    </location>
</feature>
<sequence length="4302" mass="465198">MANSPTYKPLQMPDLNQLPDPTKQLLGGYGGLTSPQALIKQQPQDDLLNPKLDKAWLPDVAGARKQAAELAQQSQKEEEMIAKASDEAIAAQQRREEAAQKEASKRIADDIRESRKRIADYEKEQAKKEKEDKKKGIKRGLGADGSFILEGAVNKMLASNEWNAVVSNMERDYNAEQKIKEWEQSLAASGADAEKLANEVQHAKRLFKAANDQYAKEMKSDHIDPIDIFVTANAKAAKNTERGIAAITGASAEYMKDAAEDIEDIEDFYSKTMKLDKANYDFLRRKRKAENPNEGVLGSFGGAIADTWNADNVVTTLVDTAMYIPQAAVGGAKTAWLATKSGFARLGAALLGRKVSEKAVASAVGATVAGATLAATDAAGGAYDAVDAQNFHDPKQLQQVKANYDHKNGAGAFDAVVQENGGDLDKAKHQMAVSSARTAGMSAALWAAPLSLFGVEHTVTRMMTGAMGKTSVAKAVAGTAANTLSEALEEGSTQWSQNLGAQPVTSTDLAEGVGEAAALGAIMGGAMGGGSHVANAVASSAAQQDGINPDTIDPSKFTQNGTLDLARYQQAVGTQFAVINNQVLAQDDSAEGQAKAQLLRQSLYDEILDDPAKWAAMTPDQQTAFKEWVKQGYGINTNNYAQYNQSEVEAAYRNDNLEELKALAQTNPGAVDLLNAYRVKHGVELDQVEKEQKPYYEYLAALTDYLGQQPTDENTDMRRFRAKMYAASKIAPEKTLTADQLYRMNAVVARYLDAGGRRLTDAEVAAQQQTGEEGGTTNQQAPQNPSPAPGGQPVQPAPVPGGSGQGVGQGAGTGTAGTGQAGTGTQAVGQPAAPTPGGTDTQSIGDNNVQQAAAAGAQTNVAAQTGADVGGAGVQAAGAGAVGQQANTAAPATNGGQTAGTGVAGTSGQAGQPAGQTNPAAAPGAGSSGGVGTQTTEQHSANGGQASASQAGNNVVDLRQLGVPANSIPFTSRVLTDGLQVITRQGVSELVIIGGRLGGSGRPVIVLDVGGLKLPFYRSTGLGGKKDVAAGKWYPIFGIGSDSWFNKTSGSTGINDYYGVPALRQAAEYLDKTITQAHLEQADAGGAVPSTPRFSSQTYDFINQAFPTRPTDNHTRDTLKIVQDNIAWVKEQLAGVEFSPLNQGEVASPQQATQPGTQPGTQTATTTAPMSPVALVPGVTQEQADEAYNSLRKGQKAALKAVGITDAAALREVLAGSEDALTARMNSIGRRAKPMTLTAAREAVHNARDFLYSAKNLFTRLAQENRANSSNRDQIDSIATALDELTRTRDPSDKKGAMLLPRVTVRNLAKLAERIYGNEVQVTGGAVSAQAIGAARLLADVAGIEPGLRALFIKLKLQDAAIAEGKPYNVAFTDEDAKKAGTIDRVLGVLAEQGRIPAREELEERPEQTALQQDVNRLMDAFERLDDETMKALRSVAQKLTGGSSRREIAAALMMLRAGEQAGTDTARVLVRRLGGTKAADTAIKMLGALRKLEHTEQDPGYAAWLEAVQYFSRTSPEQYQAQVAAVLQRMYSDPNSFFAKNAGSIFNTTKKSALGESIEVITSQKDGKGVKYINLNPASKLLAQTIHDIGLFGAQYAQEIVRERGGVNEETFRKNVSRTSADSAVRLAFLVREQLVQERLNGGQQETAQEARTDESAATPTDDTTQAENAAAGETTADTAPVYRQAARHPQRTRQSRTRTNARVAFDALFNDAAFTAELQRAVAEPLTTDEEIEAALADLADGNLDAALDLIDNGVLDDLYAPFDPTDAVDYGNADLQAVWDTAGGVWEAVFDLPTDPVRAAGEEARRAAEEAEVVTADQLREVPSYGTATTREEVGEAGREHARRRTRKPYRQRTKPQPRPRDTYADEQETPTGDTGQTEETADNTGAATRDTEREGGSGGGQTAAEQSVKPRKRYQRRPRDMAGVRRNLVKDLTPRYGEDAAVMAELSVAFFEAMAGYYGMTPTQFATEYAPHIDSLDSFNLLAEAVRTALLQEAWHGTAYKGIEQTGFDLRKIGTGEGRQAFGWGIYFASQRDVSESYRETITRRRFGADRYEEIGYPFEYIFDSEYATADDIMAQLREDEALPEAEREIPDTLAAFIREMDNNDWLGMGDHPVRAMVLATENYHGLLSYSGYTDVTPELEPAIQAYREAIGLETKGQLYSVNIPEDTDLLHFDSEEQSDKVRKILERYDLSPMLEDFRATRDENGEWLVRYYGEATTALGETIEPYRSSAPTALEARQEAHFASQPTGREVYERLEDQYGSPMAASLALKAMGIPGLRYLDGASRRQGEGNYNFVIWDDALLTPEAMGIQAYYQRNRDARRRDNDPRGAFVPPANLIALFANADASTFVHEFGHYALHTMVDIVNKLGTDAPAQLVADVNTLLQHAGVKSLKAWNEMTAEEQREGHETIARSFEAYLREGKAPTEQLRGVFARLKELLRKIYKSAKDLNVTLTDDVRQVFDRMLGGNPAVQQNLNLNEEATNGETTRPDSQSDATGRPTDENRTDDVGSVHAPDVDAGEDAGQTDEGDGAGQTETAGQGRATELAGESGAGAAATDAREDVSRRADTATQQAVELAAPVLRDGEEVYADEIENDIPTAIAELPTAQRRVLDEYRKEHGMTVDELREELAEVLTRLPEDETPAYTAEQLAAVNAVAAHVQAHIDGNTVRAADTRVETEEEEAATQGRQITQDRIAEALDAVEDARDDVEAYLDAANSSQSAEEFLSEALADDIFGENNLSKRVAKSIREKVMEVIKRIRAAVMRGITAVSMTLAVALGGNMVVSQQAEAATDFTPAAGEVVMTGKAKATLDQVLETADNGGRPFVIADKRAGMLYLMDGNGQVVETTPALFGKDKSDARSIDGATPAGRYDLSYNNDARIPNGYRGSVQSFDTGRNGELFAIHRVIDVKGENRPSRLTSKTARDNRITHGCINVPAEFYNKHLDGQTNAVLYVIPETDNWDGQLVGGQRADSTRYTPPPVRVRQAAAQTGGTAAVRMGDIQRIDRSTTESVEVSPQEIERATPIEQVKETPVPLATPITIAGTTPSGQVALTSPVVVDNFSASSVNVPQGQLTPAEEQVNGQFDTQPVRETAEQSGEGLPYVAAALAAMFAAGRVRRRSGDVAEDTPTTGEAQAEQNAFNRETAANNAANGTAAPTSLQVETQQTPVARALNRIGWLNMMNVSQEAGVMAEFGELLLNFEDYLGGILSDKSYAQAQDGTFANRRRWNVDTTDPNRVGARERWYRLAGGATPAFDNLMHSLGIASFGAEADSAITTRALAQTRAKTQGAAHFIVKQFVEPLLRETSKLAGKLRKGEQEVEHDVGRTATLNHILNEAADALWASHEQSIRAAQEELAATNAAIAAQNAGSSVRPSLEVYAQRLTQEIAAMQAALDHNRDVYEGRAPRDGEERLPGGYTRAEAEAGLTALQTKYGAQFADIQAAARKLVNATQGIKQYAIAHGVFSTEQLRHQNELGFTEYVPLYGEQTDPRDADEADNATQTAILDRMLMDIPTSQALSMGIGRDFTRYRREGARDHAADGFTNFKVFAQSTASRIGVADWLREVQNLYEGTVGQPLSAVTYDVNNEEDAAKLAEMNKGHESAFVPGMMRVRPGMEQYLPQELRSKLETNGVMVRPIRAKGHNAKGEVVDYNYYFTDKAIQNELLSSTDNTITAWKIMSRNVRTITRVAAVMMTKFKPVWNAYNFARDIPERWVNMMFRETRDQQGNKVSRLQLTHAYGRRLAQLMCSHTAQREIFRYIAHGEIKTALQRQLHQANAAGSINLNTTLTDKQSILSELSKSQIDRLGEMIAERLGTSANKLGLQSVKQMGHDAIAFYSQAVAEVPQVMVALAAFQALTDMNVNKAEVENRVRDQFDPLRTNNRAVSNMGTLFPFVRSTLSGHYNLARNLMEYWGNGDWKFTVGFVGGLALASFAVMSMMGGFMGDDDDGVPLMARLPLSTLTGGVPVPVGKDGVWTAPVGFGLPKVVWGATAGLYKLVHGEATPGEVAGSMLGIVLDNTSPVNITSGSVASENPVAAVVMTSTPLIALPFVEMAFNTKSFGGAKIYQKATPRDEYDSDQDNFNTPEVYKRWAKGLNKLGLGDYRPETLQHLMESYSWGGLKAIPQAVLQDREDKTLGLQSLKGEQAGVLMTALGADVAWQPNAFKNDQRSYQLLDGANRILRKYRVSSKHTAEQYAQYGEKKGDKGAADRVTLAMLQDAGASEKEIAFVMNSIAYTKSTKTPRTNFREAALAYNRAKAKGEDDPQTREQVLNLGEDLQDMTDNYVRENNRTYYELLQDDDQ</sequence>
<dbReference type="GO" id="GO:0071555">
    <property type="term" value="P:cell wall organization"/>
    <property type="evidence" value="ECO:0007669"/>
    <property type="project" value="UniProtKB-KW"/>
</dbReference>
<feature type="region of interest" description="Disordered" evidence="7">
    <location>
        <begin position="91"/>
        <end position="111"/>
    </location>
</feature>
<feature type="region of interest" description="Disordered" evidence="7">
    <location>
        <begin position="1804"/>
        <end position="1926"/>
    </location>
</feature>
<accession>A0A8S5MLI3</accession>
<dbReference type="Pfam" id="PF18857">
    <property type="entry name" value="LPD38"/>
    <property type="match status" value="1"/>
</dbReference>
<dbReference type="Pfam" id="PF03734">
    <property type="entry name" value="YkuD"/>
    <property type="match status" value="1"/>
</dbReference>
<evidence type="ECO:0000259" key="8">
    <source>
        <dbReference type="PROSITE" id="PS52029"/>
    </source>
</evidence>
<dbReference type="PANTHER" id="PTHR34491">
    <property type="entry name" value="A-TYPE INCLUSION PROTEIN, PUTATIVE-RELATED"/>
    <property type="match status" value="1"/>
</dbReference>
<dbReference type="EMBL" id="BK014928">
    <property type="protein sequence ID" value="DAD83088.1"/>
    <property type="molecule type" value="Genomic_DNA"/>
</dbReference>
<keyword evidence="2" id="KW-0808">Transferase</keyword>
<feature type="compositionally biased region" description="Basic residues" evidence="7">
    <location>
        <begin position="1844"/>
        <end position="1861"/>
    </location>
</feature>
<comment type="pathway">
    <text evidence="1">Cell wall biogenesis; peptidoglycan biosynthesis.</text>
</comment>
<evidence type="ECO:0000256" key="4">
    <source>
        <dbReference type="ARBA" id="ARBA00022984"/>
    </source>
</evidence>
<feature type="compositionally biased region" description="Low complexity" evidence="7">
    <location>
        <begin position="938"/>
        <end position="950"/>
    </location>
</feature>
<keyword evidence="6" id="KW-0175">Coiled coil</keyword>
<feature type="compositionally biased region" description="Polar residues" evidence="7">
    <location>
        <begin position="1873"/>
        <end position="1890"/>
    </location>
</feature>
<feature type="compositionally biased region" description="Low complexity" evidence="7">
    <location>
        <begin position="823"/>
        <end position="832"/>
    </location>
</feature>
<feature type="coiled-coil region" evidence="6">
    <location>
        <begin position="2691"/>
        <end position="2718"/>
    </location>
</feature>
<feature type="region of interest" description="Disordered" evidence="7">
    <location>
        <begin position="1"/>
        <end position="34"/>
    </location>
</feature>
<feature type="compositionally biased region" description="Pro residues" evidence="7">
    <location>
        <begin position="784"/>
        <end position="799"/>
    </location>
</feature>
<feature type="compositionally biased region" description="Basic residues" evidence="7">
    <location>
        <begin position="1687"/>
        <end position="1698"/>
    </location>
</feature>
<evidence type="ECO:0000256" key="3">
    <source>
        <dbReference type="ARBA" id="ARBA00022960"/>
    </source>
</evidence>
<evidence type="ECO:0000256" key="7">
    <source>
        <dbReference type="SAM" id="MobiDB-lite"/>
    </source>
</evidence>
<feature type="compositionally biased region" description="Polar residues" evidence="7">
    <location>
        <begin position="766"/>
        <end position="777"/>
    </location>
</feature>
<feature type="coiled-coil region" evidence="6">
    <location>
        <begin position="179"/>
        <end position="213"/>
    </location>
</feature>
<protein>
    <submittedName>
        <fullName evidence="9">Crystallin beta/gamma motif-containing protein</fullName>
    </submittedName>
</protein>
<evidence type="ECO:0000256" key="1">
    <source>
        <dbReference type="ARBA" id="ARBA00004752"/>
    </source>
</evidence>
<feature type="region of interest" description="Disordered" evidence="7">
    <location>
        <begin position="2475"/>
        <end position="2570"/>
    </location>
</feature>